<name>A0AAV3RVE8_LITER</name>
<dbReference type="Proteomes" id="UP001454036">
    <property type="component" value="Unassembled WGS sequence"/>
</dbReference>
<reference evidence="1 2" key="1">
    <citation type="submission" date="2024-01" db="EMBL/GenBank/DDBJ databases">
        <title>The complete chloroplast genome sequence of Lithospermum erythrorhizon: insights into the phylogenetic relationship among Boraginaceae species and the maternal lineages of purple gromwells.</title>
        <authorList>
            <person name="Okada T."/>
            <person name="Watanabe K."/>
        </authorList>
    </citation>
    <scope>NUCLEOTIDE SEQUENCE [LARGE SCALE GENOMIC DNA]</scope>
</reference>
<accession>A0AAV3RVE8</accession>
<organism evidence="1 2">
    <name type="scientific">Lithospermum erythrorhizon</name>
    <name type="common">Purple gromwell</name>
    <name type="synonym">Lithospermum officinale var. erythrorhizon</name>
    <dbReference type="NCBI Taxonomy" id="34254"/>
    <lineage>
        <taxon>Eukaryota</taxon>
        <taxon>Viridiplantae</taxon>
        <taxon>Streptophyta</taxon>
        <taxon>Embryophyta</taxon>
        <taxon>Tracheophyta</taxon>
        <taxon>Spermatophyta</taxon>
        <taxon>Magnoliopsida</taxon>
        <taxon>eudicotyledons</taxon>
        <taxon>Gunneridae</taxon>
        <taxon>Pentapetalae</taxon>
        <taxon>asterids</taxon>
        <taxon>lamiids</taxon>
        <taxon>Boraginales</taxon>
        <taxon>Boraginaceae</taxon>
        <taxon>Boraginoideae</taxon>
        <taxon>Lithospermeae</taxon>
        <taxon>Lithospermum</taxon>
    </lineage>
</organism>
<evidence type="ECO:0000313" key="2">
    <source>
        <dbReference type="Proteomes" id="UP001454036"/>
    </source>
</evidence>
<keyword evidence="2" id="KW-1185">Reference proteome</keyword>
<comment type="caution">
    <text evidence="1">The sequence shown here is derived from an EMBL/GenBank/DDBJ whole genome shotgun (WGS) entry which is preliminary data.</text>
</comment>
<sequence>MVDDKDELTSTVTTHIKLEELKVGANQPTYLRETVLKKDENVSPKKPPVWERIHGDRAQFARKPCKGTFPQRGMARCNQQESTYEPLSNTPLRVSMTEVFAQVRDRRIFPLPGRMRGNPEKRDQNFLCE</sequence>
<proteinExistence type="predicted"/>
<gene>
    <name evidence="1" type="ORF">LIER_31160</name>
</gene>
<protein>
    <submittedName>
        <fullName evidence="1">Uncharacterized protein</fullName>
    </submittedName>
</protein>
<dbReference type="AlphaFoldDB" id="A0AAV3RVE8"/>
<evidence type="ECO:0000313" key="1">
    <source>
        <dbReference type="EMBL" id="GAA0183811.1"/>
    </source>
</evidence>
<dbReference type="EMBL" id="BAABME010011475">
    <property type="protein sequence ID" value="GAA0183811.1"/>
    <property type="molecule type" value="Genomic_DNA"/>
</dbReference>